<proteinExistence type="predicted"/>
<keyword evidence="2" id="KW-1185">Reference proteome</keyword>
<dbReference type="Proteomes" id="UP001207468">
    <property type="component" value="Unassembled WGS sequence"/>
</dbReference>
<evidence type="ECO:0000313" key="1">
    <source>
        <dbReference type="EMBL" id="KAI9452809.1"/>
    </source>
</evidence>
<comment type="caution">
    <text evidence="1">The sequence shown here is derived from an EMBL/GenBank/DDBJ whole genome shotgun (WGS) entry which is preliminary data.</text>
</comment>
<protein>
    <submittedName>
        <fullName evidence="1">HAD-like protein</fullName>
    </submittedName>
</protein>
<name>A0ACC0TXI0_9AGAM</name>
<evidence type="ECO:0000313" key="2">
    <source>
        <dbReference type="Proteomes" id="UP001207468"/>
    </source>
</evidence>
<gene>
    <name evidence="1" type="ORF">F5148DRAFT_1330630</name>
</gene>
<organism evidence="1 2">
    <name type="scientific">Russula earlei</name>
    <dbReference type="NCBI Taxonomy" id="71964"/>
    <lineage>
        <taxon>Eukaryota</taxon>
        <taxon>Fungi</taxon>
        <taxon>Dikarya</taxon>
        <taxon>Basidiomycota</taxon>
        <taxon>Agaricomycotina</taxon>
        <taxon>Agaricomycetes</taxon>
        <taxon>Russulales</taxon>
        <taxon>Russulaceae</taxon>
        <taxon>Russula</taxon>
    </lineage>
</organism>
<dbReference type="EMBL" id="JAGFNK010000326">
    <property type="protein sequence ID" value="KAI9452809.1"/>
    <property type="molecule type" value="Genomic_DNA"/>
</dbReference>
<reference evidence="1" key="1">
    <citation type="submission" date="2021-03" db="EMBL/GenBank/DDBJ databases">
        <title>Evolutionary priming and transition to the ectomycorrhizal habit in an iconic lineage of mushroom-forming fungi: is preadaptation a requirement?</title>
        <authorList>
            <consortium name="DOE Joint Genome Institute"/>
            <person name="Looney B.P."/>
            <person name="Miyauchi S."/>
            <person name="Morin E."/>
            <person name="Drula E."/>
            <person name="Courty P.E."/>
            <person name="Chicoki N."/>
            <person name="Fauchery L."/>
            <person name="Kohler A."/>
            <person name="Kuo A."/>
            <person name="LaButti K."/>
            <person name="Pangilinan J."/>
            <person name="Lipzen A."/>
            <person name="Riley R."/>
            <person name="Andreopoulos W."/>
            <person name="He G."/>
            <person name="Johnson J."/>
            <person name="Barry K.W."/>
            <person name="Grigoriev I.V."/>
            <person name="Nagy L."/>
            <person name="Hibbett D."/>
            <person name="Henrissat B."/>
            <person name="Matheny P.B."/>
            <person name="Labbe J."/>
            <person name="Martin A.F."/>
        </authorList>
    </citation>
    <scope>NUCLEOTIDE SEQUENCE</scope>
    <source>
        <strain evidence="1">BPL698</strain>
    </source>
</reference>
<sequence length="516" mass="57226">MHSALLARTARRLTTASSSPSTYLSRAFSVNSGSTPPKNAAYGVSEPTLRSPTSDNTHTPTPSPAPAQNAPIDAPIASGLDTTTTSTTTMLSLDFAPPEPGTERERTGAKSSKDSLSSIERRRRQLGRVTFGLFALGLVSGCVYLGREWTEDELGLRRSRGESVPDSRWGRTTSRFSSMFDYFSKPLWQELLPPMLPPPHQKPYTLLLSIDDLLVTSTWDRQHGWRTAKRPGVDYFLAYLSQFYEIVIFTTQHHYTALPVIEKLDPYNFFILYKLFRESTRSSENGPVKDLSYLNRPLERVIMLDTHPEHVAANPENAIVLQPWKGEPGDKGLIELIPFLESIGIYKPPDVRAILKAYEGKNITVEYAKKEAENKQQFIEEWKARGGGKGLSSGGFTVGILISHSLISPAHPTWNSYDLQHSPPLPLTYLEAKRREAQNFYREEQRYIREHKAEFDALLEADRQAQANAMSGPLWTSLTAIVGGGPPPPATPSEGKKADEPGEQGGNDVSVSKVGS</sequence>
<accession>A0ACC0TXI0</accession>